<dbReference type="GO" id="GO:0005634">
    <property type="term" value="C:nucleus"/>
    <property type="evidence" value="ECO:0007669"/>
    <property type="project" value="UniProtKB-SubCell"/>
</dbReference>
<dbReference type="Gene3D" id="3.30.70.270">
    <property type="match status" value="2"/>
</dbReference>
<dbReference type="CDD" id="cd19318">
    <property type="entry name" value="Rev1_UBM2"/>
    <property type="match status" value="1"/>
</dbReference>
<reference evidence="19" key="1">
    <citation type="journal article" date="2014" name="Science">
        <title>Nonhuman genetics. Genomic basis for the convergent evolution of electric organs.</title>
        <authorList>
            <person name="Gallant J.R."/>
            <person name="Traeger L.L."/>
            <person name="Volkening J.D."/>
            <person name="Moffett H."/>
            <person name="Chen P.H."/>
            <person name="Novina C.D."/>
            <person name="Phillips G.N.Jr."/>
            <person name="Anand R."/>
            <person name="Wells G.B."/>
            <person name="Pinch M."/>
            <person name="Guth R."/>
            <person name="Unguez G.A."/>
            <person name="Albert J.S."/>
            <person name="Zakon H.H."/>
            <person name="Samanta M.P."/>
            <person name="Sussman M.R."/>
        </authorList>
    </citation>
    <scope>NUCLEOTIDE SEQUENCE [LARGE SCALE GENOMIC DNA]</scope>
</reference>
<dbReference type="GO" id="GO:0046872">
    <property type="term" value="F:metal ion binding"/>
    <property type="evidence" value="ECO:0007669"/>
    <property type="project" value="UniProtKB-KW"/>
</dbReference>
<dbReference type="GO" id="GO:0003887">
    <property type="term" value="F:DNA-directed DNA polymerase activity"/>
    <property type="evidence" value="ECO:0007669"/>
    <property type="project" value="InterPro"/>
</dbReference>
<dbReference type="GO" id="GO:0070987">
    <property type="term" value="P:error-free translesion synthesis"/>
    <property type="evidence" value="ECO:0007669"/>
    <property type="project" value="TreeGrafter"/>
</dbReference>
<evidence type="ECO:0000256" key="6">
    <source>
        <dbReference type="ARBA" id="ARBA00022695"/>
    </source>
</evidence>
<keyword evidence="5 13" id="KW-0808">Transferase</keyword>
<feature type="binding site" evidence="14">
    <location>
        <position position="545"/>
    </location>
    <ligand>
        <name>Mg(2+)</name>
        <dbReference type="ChEBI" id="CHEBI:18420"/>
        <label>1</label>
    </ligand>
</feature>
<feature type="binding site" evidence="14">
    <location>
        <position position="407"/>
    </location>
    <ligand>
        <name>Mg(2+)</name>
        <dbReference type="ChEBI" id="CHEBI:18420"/>
        <label>1</label>
    </ligand>
</feature>
<sequence>MSGDGWRKKASEDDGWGGRGGYMAAKVSKLEQQFQKEAPREREKHGTFSSIFHGVAIYVNGYTEPSADELRRLMMLHGGQFHLYYSRSMTTHVIATNLPNCKIQELKDEKVVRPEWITDSIKAGRQLSYLEYQLYTKQKSLNFTATRTARGPVVATRHPEVAPPPLASTQPLRNGCCVGSSEHEGHSINGVREGDAGDDSPILTPRGSKDFLQTNGHARPPNGALTPPDRVPCSERGLRRVESRCPQSEAGETEVSCSPPARPARVPEPPTNTTAKPEGVASAEEPLAPISRLRLNGSHRSTCSSTVKESGKPAGRMSAQGPEAGAISEFFSRSRLHHIATWRNEFSEYVSTLQSHQRAAGGGVFSGKERLKKMRANHLFRDDFGLLTGPSSLCPPHTRKPCILHVDMDCFFVSVGIRHRPELKGKPVAVTSSRGRGLVAQRPGTDPQLEFQYYQMKQNQHRAGDHTDNWLPQDQVTVSMAEIASCSYEARQAGVRNGMFFGRAKQLCPELQPVPYDFHAYKEVAFSMYQTLASYTYRIEALSCDEALLDATALLEELGVSPDDLASAIRAEVKERTGCPASVGMGSNVLLAKMATRKAKPNGQYFLRPEEVDDFIRDQPVTSLPGVGRSMSSKLASLGVSTCGDLQQVAMLRLQKEFGPRTGQMLFRFCRGLDERPVRSEKDRKSVSAEMNYNIRFAEVEEAETFLTNLSLEVEKRLQGAGLRGRRVTLKVMMRKPGAPVEPAKYGGHGICDSLARSVLLAQPTDSGQLIAAEVVKLFRTMTLAVADMRGVGLQVQLLESASAREPGSRSIRDLLAARRPTHGKEHRREGVVAVCAGARCVSVFKCFPPGTSKGPPPPPSRSPGHAPSHSSTRLNFSIEVPSPSQVDRSVLDALPAELREQVKLSWGHREEKPSTSRHLPLPTFSSTPPVASSGLLHLPEQPGQTASTGIVLELPDFSQVDPEVFAALPRELQEELRSAYRCRETAQAQRATGNLALTVRPPSVSVAEQRNPLLLLRQPASGRTYRRHKRRNASPTKKGASPLKRNSPAKPSSSKPNPLPLKGTDMPPGFKIESGPTSSSSLNHRAAEAEALAKFTPRPVPALAGACELGDIRALLHEWVTTISEPMEEDILQVVKYCTELVEEKDLEKLDLVIKYMKRLMQRSVESVWSMAFDFILDNIQVVVHQAYGSTLKIT</sequence>
<evidence type="ECO:0000256" key="11">
    <source>
        <dbReference type="ARBA" id="ARBA00023204"/>
    </source>
</evidence>
<dbReference type="Ensembl" id="ENSEEET00000007350.2">
    <property type="protein sequence ID" value="ENSEEEP00000007251.2"/>
    <property type="gene ID" value="ENSEEEG00000003761.2"/>
</dbReference>
<keyword evidence="9 14" id="KW-0460">Magnesium</keyword>
<dbReference type="InterPro" id="IPR043502">
    <property type="entry name" value="DNA/RNA_pol_sf"/>
</dbReference>
<dbReference type="GO" id="GO:0003684">
    <property type="term" value="F:damaged DNA binding"/>
    <property type="evidence" value="ECO:0007669"/>
    <property type="project" value="UniProtKB-UniRule"/>
</dbReference>
<dbReference type="GO" id="GO:0006281">
    <property type="term" value="P:DNA repair"/>
    <property type="evidence" value="ECO:0007669"/>
    <property type="project" value="UniProtKB-KW"/>
</dbReference>
<dbReference type="EC" id="2.7.7.-" evidence="13"/>
<feature type="domain" description="UmuC" evidence="17">
    <location>
        <begin position="403"/>
        <end position="628"/>
    </location>
</feature>
<evidence type="ECO:0000256" key="12">
    <source>
        <dbReference type="ARBA" id="ARBA00023242"/>
    </source>
</evidence>
<comment type="cofactor">
    <cofactor evidence="14">
        <name>Mg(2+)</name>
        <dbReference type="ChEBI" id="CHEBI:18420"/>
    </cofactor>
    <text evidence="14">Binds 2 magnesium ions.</text>
</comment>
<dbReference type="PIRSF" id="PIRSF036573">
    <property type="entry name" value="REV1"/>
    <property type="match status" value="1"/>
</dbReference>
<evidence type="ECO:0000256" key="8">
    <source>
        <dbReference type="ARBA" id="ARBA00022763"/>
    </source>
</evidence>
<dbReference type="Pfam" id="PF21999">
    <property type="entry name" value="IMS_HHH_1"/>
    <property type="match status" value="1"/>
</dbReference>
<dbReference type="Proteomes" id="UP000314983">
    <property type="component" value="Chromosome 25"/>
</dbReference>
<dbReference type="AlphaFoldDB" id="A0A4W4E633"/>
<dbReference type="FunFam" id="3.40.50.10190:FF:000009">
    <property type="entry name" value="DNA repair protein REV1"/>
    <property type="match status" value="1"/>
</dbReference>
<keyword evidence="6 13" id="KW-0548">Nucleotidyltransferase</keyword>
<dbReference type="InterPro" id="IPR017961">
    <property type="entry name" value="DNA_pol_Y-fam_little_finger"/>
</dbReference>
<dbReference type="SUPFAM" id="SSF52113">
    <property type="entry name" value="BRCT domain"/>
    <property type="match status" value="1"/>
</dbReference>
<dbReference type="Gene3D" id="1.20.58.1280">
    <property type="entry name" value="DNA repair protein Rev1, C-terminal domain"/>
    <property type="match status" value="1"/>
</dbReference>
<feature type="region of interest" description="Disordered" evidence="15">
    <location>
        <begin position="852"/>
        <end position="873"/>
    </location>
</feature>
<evidence type="ECO:0000259" key="17">
    <source>
        <dbReference type="PROSITE" id="PS50173"/>
    </source>
</evidence>
<dbReference type="FunFam" id="3.30.1490.100:FF:000001">
    <property type="entry name" value="DNA repair protein REV1"/>
    <property type="match status" value="1"/>
</dbReference>
<dbReference type="InterPro" id="IPR036420">
    <property type="entry name" value="BRCT_dom_sf"/>
</dbReference>
<dbReference type="GeneTree" id="ENSGT00940000156374"/>
<evidence type="ECO:0000313" key="18">
    <source>
        <dbReference type="Ensembl" id="ENSEEEP00000007251.2"/>
    </source>
</evidence>
<dbReference type="Pfam" id="PF00533">
    <property type="entry name" value="BRCT"/>
    <property type="match status" value="1"/>
</dbReference>
<dbReference type="PROSITE" id="PS50172">
    <property type="entry name" value="BRCT"/>
    <property type="match status" value="1"/>
</dbReference>
<dbReference type="Gene3D" id="3.40.1170.60">
    <property type="match status" value="1"/>
</dbReference>
<name>A0A4W4E633_ELEEL</name>
<keyword evidence="19" id="KW-1185">Reference proteome</keyword>
<dbReference type="FunFam" id="1.10.150.20:FF:000025">
    <property type="entry name" value="DNA repair protein REV1"/>
    <property type="match status" value="1"/>
</dbReference>
<dbReference type="InterPro" id="IPR047346">
    <property type="entry name" value="Rev1_UBM1/2"/>
</dbReference>
<dbReference type="InterPro" id="IPR001126">
    <property type="entry name" value="UmuC"/>
</dbReference>
<dbReference type="InterPro" id="IPR001357">
    <property type="entry name" value="BRCT_dom"/>
</dbReference>
<evidence type="ECO:0000259" key="16">
    <source>
        <dbReference type="PROSITE" id="PS50172"/>
    </source>
</evidence>
<feature type="binding site" evidence="14">
    <location>
        <position position="546"/>
    </location>
    <ligand>
        <name>Mg(2+)</name>
        <dbReference type="ChEBI" id="CHEBI:18420"/>
        <label>1</label>
    </ligand>
</feature>
<keyword evidence="10 13" id="KW-0238">DNA-binding</keyword>
<feature type="compositionally biased region" description="Low complexity" evidence="15">
    <location>
        <begin position="1045"/>
        <end position="1063"/>
    </location>
</feature>
<organism evidence="18 19">
    <name type="scientific">Electrophorus electricus</name>
    <name type="common">Electric eel</name>
    <name type="synonym">Gymnotus electricus</name>
    <dbReference type="NCBI Taxonomy" id="8005"/>
    <lineage>
        <taxon>Eukaryota</taxon>
        <taxon>Metazoa</taxon>
        <taxon>Chordata</taxon>
        <taxon>Craniata</taxon>
        <taxon>Vertebrata</taxon>
        <taxon>Euteleostomi</taxon>
        <taxon>Actinopterygii</taxon>
        <taxon>Neopterygii</taxon>
        <taxon>Teleostei</taxon>
        <taxon>Ostariophysi</taxon>
        <taxon>Gymnotiformes</taxon>
        <taxon>Gymnotoidei</taxon>
        <taxon>Gymnotidae</taxon>
        <taxon>Electrophorus</taxon>
    </lineage>
</organism>
<dbReference type="FunFam" id="1.20.58.1280:FF:000001">
    <property type="entry name" value="DNA repair protein REV1"/>
    <property type="match status" value="1"/>
</dbReference>
<keyword evidence="7 14" id="KW-0479">Metal-binding</keyword>
<reference evidence="18" key="5">
    <citation type="submission" date="2025-09" db="UniProtKB">
        <authorList>
            <consortium name="Ensembl"/>
        </authorList>
    </citation>
    <scope>IDENTIFICATION</scope>
</reference>
<dbReference type="InterPro" id="IPR036775">
    <property type="entry name" value="DNA_pol_Y-fam_lit_finger_sf"/>
</dbReference>
<evidence type="ECO:0000256" key="14">
    <source>
        <dbReference type="PIRSR" id="PIRSR036573-2"/>
    </source>
</evidence>
<feature type="domain" description="BRCT" evidence="16">
    <location>
        <begin position="47"/>
        <end position="134"/>
    </location>
</feature>
<evidence type="ECO:0000256" key="2">
    <source>
        <dbReference type="ARBA" id="ARBA00010945"/>
    </source>
</evidence>
<dbReference type="SUPFAM" id="SSF100879">
    <property type="entry name" value="Lesion bypass DNA polymerase (Y-family), little finger domain"/>
    <property type="match status" value="1"/>
</dbReference>
<evidence type="ECO:0000256" key="9">
    <source>
        <dbReference type="ARBA" id="ARBA00022842"/>
    </source>
</evidence>
<dbReference type="FunFam" id="3.40.1170.60:FF:000005">
    <property type="entry name" value="DNA repair protein REV1"/>
    <property type="match status" value="1"/>
</dbReference>
<dbReference type="Pfam" id="PF11799">
    <property type="entry name" value="IMS_C"/>
    <property type="match status" value="1"/>
</dbReference>
<dbReference type="Pfam" id="PF00817">
    <property type="entry name" value="IMS"/>
    <property type="match status" value="1"/>
</dbReference>
<reference evidence="18" key="4">
    <citation type="submission" date="2025-08" db="UniProtKB">
        <authorList>
            <consortium name="Ensembl"/>
        </authorList>
    </citation>
    <scope>IDENTIFICATION</scope>
</reference>
<dbReference type="InterPro" id="IPR025527">
    <property type="entry name" value="HUWE1/Rev1_UBM"/>
</dbReference>
<evidence type="ECO:0000256" key="4">
    <source>
        <dbReference type="ARBA" id="ARBA00022634"/>
    </source>
</evidence>
<dbReference type="PANTHER" id="PTHR45990:SF1">
    <property type="entry name" value="DNA REPAIR PROTEIN REV1"/>
    <property type="match status" value="1"/>
</dbReference>
<dbReference type="Gene3D" id="3.40.50.10190">
    <property type="entry name" value="BRCT domain"/>
    <property type="match status" value="1"/>
</dbReference>
<keyword evidence="8 13" id="KW-0227">DNA damage</keyword>
<dbReference type="Gene3D" id="1.10.150.20">
    <property type="entry name" value="5' to 3' exonuclease, C-terminal subdomain"/>
    <property type="match status" value="1"/>
</dbReference>
<dbReference type="CDD" id="cd17719">
    <property type="entry name" value="BRCT_Rev1"/>
    <property type="match status" value="1"/>
</dbReference>
<evidence type="ECO:0000256" key="3">
    <source>
        <dbReference type="ARBA" id="ARBA00020399"/>
    </source>
</evidence>
<dbReference type="SUPFAM" id="SSF56672">
    <property type="entry name" value="DNA/RNA polymerases"/>
    <property type="match status" value="1"/>
</dbReference>
<keyword evidence="11 13" id="KW-0234">DNA repair</keyword>
<evidence type="ECO:0000313" key="19">
    <source>
        <dbReference type="Proteomes" id="UP000314983"/>
    </source>
</evidence>
<evidence type="ECO:0000256" key="10">
    <source>
        <dbReference type="ARBA" id="ARBA00023125"/>
    </source>
</evidence>
<dbReference type="InterPro" id="IPR012112">
    <property type="entry name" value="REV1"/>
</dbReference>
<evidence type="ECO:0000256" key="5">
    <source>
        <dbReference type="ARBA" id="ARBA00022679"/>
    </source>
</evidence>
<feature type="compositionally biased region" description="Pro residues" evidence="15">
    <location>
        <begin position="260"/>
        <end position="270"/>
    </location>
</feature>
<dbReference type="Gene3D" id="6.10.250.1490">
    <property type="match status" value="1"/>
</dbReference>
<dbReference type="InterPro" id="IPR043128">
    <property type="entry name" value="Rev_trsase/Diguanyl_cyclase"/>
</dbReference>
<reference evidence="18" key="3">
    <citation type="submission" date="2020-05" db="EMBL/GenBank/DDBJ databases">
        <title>Electrophorus electricus (electric eel) genome, fEleEle1, primary haplotype.</title>
        <authorList>
            <person name="Myers G."/>
            <person name="Meyer A."/>
            <person name="Fedrigo O."/>
            <person name="Formenti G."/>
            <person name="Rhie A."/>
            <person name="Tracey A."/>
            <person name="Sims Y."/>
            <person name="Jarvis E.D."/>
        </authorList>
    </citation>
    <scope>NUCLEOTIDE SEQUENCE [LARGE SCALE GENOMIC DNA]</scope>
</reference>
<dbReference type="Gene3D" id="6.10.250.1630">
    <property type="match status" value="1"/>
</dbReference>
<proteinExistence type="inferred from homology"/>
<protein>
    <recommendedName>
        <fullName evidence="3 13">DNA repair protein REV1</fullName>
        <ecNumber evidence="13">2.7.7.-</ecNumber>
    </recommendedName>
</protein>
<dbReference type="InterPro" id="IPR053848">
    <property type="entry name" value="IMS_HHH_1"/>
</dbReference>
<gene>
    <name evidence="18" type="primary">rev1</name>
</gene>
<dbReference type="CDD" id="cd01701">
    <property type="entry name" value="PolY_Rev1"/>
    <property type="match status" value="1"/>
</dbReference>
<evidence type="ECO:0000256" key="13">
    <source>
        <dbReference type="PIRNR" id="PIRNR036573"/>
    </source>
</evidence>
<reference evidence="19" key="2">
    <citation type="journal article" date="2017" name="Sci. Adv.">
        <title>A tail of two voltages: Proteomic comparison of the three electric organs of the electric eel.</title>
        <authorList>
            <person name="Traeger L.L."/>
            <person name="Sabat G."/>
            <person name="Barrett-Wilt G.A."/>
            <person name="Wells G.B."/>
            <person name="Sussman M.R."/>
        </authorList>
    </citation>
    <scope>NUCLEOTIDE SEQUENCE [LARGE SCALE GENOMIC DNA]</scope>
</reference>
<dbReference type="PROSITE" id="PS50173">
    <property type="entry name" value="UMUC"/>
    <property type="match status" value="1"/>
</dbReference>
<dbReference type="Pfam" id="PF16727">
    <property type="entry name" value="REV1_C"/>
    <property type="match status" value="1"/>
</dbReference>
<dbReference type="GO" id="GO:0017125">
    <property type="term" value="F:deoxycytidyl transferase activity"/>
    <property type="evidence" value="ECO:0007669"/>
    <property type="project" value="TreeGrafter"/>
</dbReference>
<feature type="region of interest" description="Disordered" evidence="15">
    <location>
        <begin position="1010"/>
        <end position="1084"/>
    </location>
</feature>
<evidence type="ECO:0000256" key="15">
    <source>
        <dbReference type="SAM" id="MobiDB-lite"/>
    </source>
</evidence>
<dbReference type="GO" id="GO:0042276">
    <property type="term" value="P:error-prone translesion synthesis"/>
    <property type="evidence" value="ECO:0007669"/>
    <property type="project" value="InterPro"/>
</dbReference>
<comment type="similarity">
    <text evidence="2 13">Belongs to the DNA polymerase type-Y family.</text>
</comment>
<feature type="compositionally biased region" description="Low complexity" evidence="15">
    <location>
        <begin position="863"/>
        <end position="872"/>
    </location>
</feature>
<feature type="region of interest" description="Disordered" evidence="15">
    <location>
        <begin position="179"/>
        <end position="320"/>
    </location>
</feature>
<feature type="compositionally biased region" description="Basic and acidic residues" evidence="15">
    <location>
        <begin position="232"/>
        <end position="243"/>
    </location>
</feature>
<dbReference type="PANTHER" id="PTHR45990">
    <property type="entry name" value="DNA REPAIR PROTEIN REV1"/>
    <property type="match status" value="1"/>
</dbReference>
<evidence type="ECO:0000256" key="7">
    <source>
        <dbReference type="ARBA" id="ARBA00022723"/>
    </source>
</evidence>
<feature type="compositionally biased region" description="Polar residues" evidence="15">
    <location>
        <begin position="298"/>
        <end position="308"/>
    </location>
</feature>
<comment type="function">
    <text evidence="13">Deoxycytidyl transferase involved in DNA repair. Transfers a dCMP residue from dCTP to the 3'-end of a DNA primer in a template-dependent reaction. May assist in the first step in the bypass of abasic lesions by the insertion of a nucleotide opposite the lesion. Required for normal induction of mutations by physical and chemical agents.</text>
</comment>
<keyword evidence="12 13" id="KW-0539">Nucleus</keyword>
<dbReference type="InterPro" id="IPR038401">
    <property type="entry name" value="Rev1_C_sf"/>
</dbReference>
<dbReference type="Pfam" id="PF14377">
    <property type="entry name" value="UBM"/>
    <property type="match status" value="2"/>
</dbReference>
<dbReference type="Gene3D" id="3.30.1490.100">
    <property type="entry name" value="DNA polymerase, Y-family, little finger domain"/>
    <property type="match status" value="1"/>
</dbReference>
<dbReference type="SMART" id="SM00292">
    <property type="entry name" value="BRCT"/>
    <property type="match status" value="1"/>
</dbReference>
<dbReference type="InterPro" id="IPR031991">
    <property type="entry name" value="Rev1_C"/>
</dbReference>
<comment type="subcellular location">
    <subcellularLocation>
        <location evidence="1 13">Nucleus</location>
    </subcellularLocation>
</comment>
<evidence type="ECO:0000256" key="1">
    <source>
        <dbReference type="ARBA" id="ARBA00004123"/>
    </source>
</evidence>
<keyword evidence="4 13" id="KW-0237">DNA synthesis</keyword>
<accession>A0A4W4E633</accession>
<dbReference type="CDD" id="cd12145">
    <property type="entry name" value="Rev1_C"/>
    <property type="match status" value="1"/>
</dbReference>